<dbReference type="Pfam" id="PF05699">
    <property type="entry name" value="Dimer_Tnp_hAT"/>
    <property type="match status" value="1"/>
</dbReference>
<evidence type="ECO:0000256" key="1">
    <source>
        <dbReference type="ARBA" id="ARBA00023125"/>
    </source>
</evidence>
<evidence type="ECO:0000313" key="5">
    <source>
        <dbReference type="EMBL" id="KAK9926076.1"/>
    </source>
</evidence>
<dbReference type="SMART" id="SM00614">
    <property type="entry name" value="ZnF_BED"/>
    <property type="match status" value="1"/>
</dbReference>
<evidence type="ECO:0000259" key="3">
    <source>
        <dbReference type="Pfam" id="PF05699"/>
    </source>
</evidence>
<organism evidence="5 6">
    <name type="scientific">Rubus argutus</name>
    <name type="common">Southern blackberry</name>
    <dbReference type="NCBI Taxonomy" id="59490"/>
    <lineage>
        <taxon>Eukaryota</taxon>
        <taxon>Viridiplantae</taxon>
        <taxon>Streptophyta</taxon>
        <taxon>Embryophyta</taxon>
        <taxon>Tracheophyta</taxon>
        <taxon>Spermatophyta</taxon>
        <taxon>Magnoliopsida</taxon>
        <taxon>eudicotyledons</taxon>
        <taxon>Gunneridae</taxon>
        <taxon>Pentapetalae</taxon>
        <taxon>rosids</taxon>
        <taxon>fabids</taxon>
        <taxon>Rosales</taxon>
        <taxon>Rosaceae</taxon>
        <taxon>Rosoideae</taxon>
        <taxon>Rosoideae incertae sedis</taxon>
        <taxon>Rubus</taxon>
    </lineage>
</organism>
<dbReference type="GO" id="GO:0046983">
    <property type="term" value="F:protein dimerization activity"/>
    <property type="evidence" value="ECO:0007669"/>
    <property type="project" value="InterPro"/>
</dbReference>
<dbReference type="PANTHER" id="PTHR46481">
    <property type="entry name" value="ZINC FINGER BED DOMAIN-CONTAINING PROTEIN 4"/>
    <property type="match status" value="1"/>
</dbReference>
<protein>
    <submittedName>
        <fullName evidence="5">Uncharacterized protein</fullName>
    </submittedName>
</protein>
<dbReference type="PANTHER" id="PTHR46481:SF6">
    <property type="entry name" value="ZINC FINGER BED DOMAIN-CONTAINING PROTEIN RICESLEEPER 2-LIKE"/>
    <property type="match status" value="1"/>
</dbReference>
<dbReference type="InterPro" id="IPR052035">
    <property type="entry name" value="ZnF_BED_domain_contain"/>
</dbReference>
<dbReference type="InterPro" id="IPR012337">
    <property type="entry name" value="RNaseH-like_sf"/>
</dbReference>
<dbReference type="Proteomes" id="UP001457282">
    <property type="component" value="Unassembled WGS sequence"/>
</dbReference>
<dbReference type="InterPro" id="IPR025525">
    <property type="entry name" value="hAT-like_transposase_RNase-H"/>
</dbReference>
<dbReference type="AlphaFoldDB" id="A0AAW1WQ01"/>
<sequence length="704" mass="80794">MDPLHDNIDATQDAQGGNFVENNEIEMEDCQEIKTASPKCGKRRRKLTSNVWSKFEVLPLGADKKQRAKCLRCGIVYLCDSRYGTGNLKRHMTSCMKQKVLDLGQLVVSHNGDGSMITRSARFDPEKFRELLVMVIVMHDLPFQFVEYDGIRNLFTYICADIKLISRNTARTDVMSMHAREMKKLKNTLVSIPSRICLTSDLWTSIATDGYLALTAHFVDDDWKLQKRILNFSFMPPPHTGVALSDKIYKLLVDWGIEKKLFSMTLDNASANDCFVELLKGQLMLRDAILMDGEFFHVRCCAHILNLIVQEGLKEIDSSIGKIRESIKYVRGSQGRKQKFLDCVAQVSLECKKGLRQDVPTRWNSTFLMLDSAIYYQRAFLHLQLSDSNYKHALSHDEWQKVEKICKFLKVLYDVTCLFLGTCYTTSNLYFPQVFVVEDTLRKAMVDHDMFMNKMASQMITKFEKYWSEYSLILAIAVILDPRYKLQFVEFSYKRLYGSSSVEMRKVREKLFSLFDVYMKIHTKSLDSTSPSSSSNQNATRSFNDATMVSKECIDVMKDFDDFESEELVFSAQKTQLQLYLDEPKLSRTTLMNVLDFWKANQFRYPELSIMARDVLSIPISTVASESAFSVGGRVLDQYRSALKPETVEALICTRDWIFGKEYSHTLPPKLEDLTEDISKLSNSNANDESVDPSVTGARPNIEI</sequence>
<evidence type="ECO:0000256" key="2">
    <source>
        <dbReference type="SAM" id="MobiDB-lite"/>
    </source>
</evidence>
<keyword evidence="6" id="KW-1185">Reference proteome</keyword>
<name>A0AAW1WQ01_RUBAR</name>
<feature type="region of interest" description="Disordered" evidence="2">
    <location>
        <begin position="682"/>
        <end position="704"/>
    </location>
</feature>
<evidence type="ECO:0000313" key="6">
    <source>
        <dbReference type="Proteomes" id="UP001457282"/>
    </source>
</evidence>
<accession>A0AAW1WQ01</accession>
<reference evidence="5 6" key="1">
    <citation type="journal article" date="2023" name="G3 (Bethesda)">
        <title>A chromosome-length genome assembly and annotation of blackberry (Rubus argutus, cv. 'Hillquist').</title>
        <authorList>
            <person name="Bruna T."/>
            <person name="Aryal R."/>
            <person name="Dudchenko O."/>
            <person name="Sargent D.J."/>
            <person name="Mead D."/>
            <person name="Buti M."/>
            <person name="Cavallini A."/>
            <person name="Hytonen T."/>
            <person name="Andres J."/>
            <person name="Pham M."/>
            <person name="Weisz D."/>
            <person name="Mascagni F."/>
            <person name="Usai G."/>
            <person name="Natali L."/>
            <person name="Bassil N."/>
            <person name="Fernandez G.E."/>
            <person name="Lomsadze A."/>
            <person name="Armour M."/>
            <person name="Olukolu B."/>
            <person name="Poorten T."/>
            <person name="Britton C."/>
            <person name="Davik J."/>
            <person name="Ashrafi H."/>
            <person name="Aiden E.L."/>
            <person name="Borodovsky M."/>
            <person name="Worthington M."/>
        </authorList>
    </citation>
    <scope>NUCLEOTIDE SEQUENCE [LARGE SCALE GENOMIC DNA]</scope>
    <source>
        <strain evidence="5">PI 553951</strain>
    </source>
</reference>
<dbReference type="GO" id="GO:0003677">
    <property type="term" value="F:DNA binding"/>
    <property type="evidence" value="ECO:0007669"/>
    <property type="project" value="UniProtKB-KW"/>
</dbReference>
<proteinExistence type="predicted"/>
<dbReference type="InterPro" id="IPR036236">
    <property type="entry name" value="Znf_C2H2_sf"/>
</dbReference>
<dbReference type="InterPro" id="IPR008906">
    <property type="entry name" value="HATC_C_dom"/>
</dbReference>
<dbReference type="Pfam" id="PF14372">
    <property type="entry name" value="hAT-like_RNase-H"/>
    <property type="match status" value="1"/>
</dbReference>
<feature type="domain" description="HAT C-terminal dimerisation" evidence="3">
    <location>
        <begin position="577"/>
        <end position="658"/>
    </location>
</feature>
<dbReference type="SUPFAM" id="SSF57667">
    <property type="entry name" value="beta-beta-alpha zinc fingers"/>
    <property type="match status" value="1"/>
</dbReference>
<dbReference type="SUPFAM" id="SSF53098">
    <property type="entry name" value="Ribonuclease H-like"/>
    <property type="match status" value="1"/>
</dbReference>
<feature type="domain" description="hAT-like transposase RNase-H fold" evidence="4">
    <location>
        <begin position="422"/>
        <end position="518"/>
    </location>
</feature>
<keyword evidence="1" id="KW-0238">DNA-binding</keyword>
<dbReference type="EMBL" id="JBEDUW010000005">
    <property type="protein sequence ID" value="KAK9926076.1"/>
    <property type="molecule type" value="Genomic_DNA"/>
</dbReference>
<gene>
    <name evidence="5" type="ORF">M0R45_023329</name>
</gene>
<evidence type="ECO:0000259" key="4">
    <source>
        <dbReference type="Pfam" id="PF14372"/>
    </source>
</evidence>
<comment type="caution">
    <text evidence="5">The sequence shown here is derived from an EMBL/GenBank/DDBJ whole genome shotgun (WGS) entry which is preliminary data.</text>
</comment>